<sequence>MNYPDPGESPQPYQPYVVPQAAVPSKPRPGRTGVWVGIGLLIAAVVVPIVLVVTLIVPAFGGDHDEFSADGARHSLSLPAGEKYALFVPSSGDGFLHDVPSCVVAATGGRPITVRQPSGEVSLNGWRVFGTFDTGSGKVDVTCTARSSDTTLRVGKYPEIGKAVGGIFGAIGAAGVLGVAGIVLIIVTVVRRSRR</sequence>
<reference evidence="2 3" key="1">
    <citation type="submission" date="2016-02" db="EMBL/GenBank/DDBJ databases">
        <authorList>
            <person name="Teng J.L."/>
            <person name="Tang Y."/>
            <person name="Huang Y."/>
            <person name="Guo F."/>
            <person name="Wei W."/>
            <person name="Chen J.H."/>
            <person name="Wong S.Y."/>
            <person name="Lau S.K."/>
            <person name="Woo P.C."/>
        </authorList>
    </citation>
    <scope>NUCLEOTIDE SEQUENCE [LARGE SCALE GENOMIC DNA]</scope>
    <source>
        <strain evidence="2 3">JCM 13375</strain>
    </source>
</reference>
<gene>
    <name evidence="2" type="ORF">AXK61_20450</name>
</gene>
<organism evidence="2 3">
    <name type="scientific">Tsukamurella pseudospumae</name>
    <dbReference type="NCBI Taxonomy" id="239498"/>
    <lineage>
        <taxon>Bacteria</taxon>
        <taxon>Bacillati</taxon>
        <taxon>Actinomycetota</taxon>
        <taxon>Actinomycetes</taxon>
        <taxon>Mycobacteriales</taxon>
        <taxon>Tsukamurellaceae</taxon>
        <taxon>Tsukamurella</taxon>
    </lineage>
</organism>
<protein>
    <submittedName>
        <fullName evidence="2">Uncharacterized protein</fullName>
    </submittedName>
</protein>
<name>A0A137ZIF7_9ACTN</name>
<dbReference type="EMBL" id="LSRE01000014">
    <property type="protein sequence ID" value="KXO97943.1"/>
    <property type="molecule type" value="Genomic_DNA"/>
</dbReference>
<keyword evidence="1" id="KW-0472">Membrane</keyword>
<keyword evidence="3" id="KW-1185">Reference proteome</keyword>
<proteinExistence type="predicted"/>
<evidence type="ECO:0000313" key="3">
    <source>
        <dbReference type="Proteomes" id="UP000070409"/>
    </source>
</evidence>
<accession>A0A137ZIF7</accession>
<evidence type="ECO:0000256" key="1">
    <source>
        <dbReference type="SAM" id="Phobius"/>
    </source>
</evidence>
<keyword evidence="1" id="KW-1133">Transmembrane helix</keyword>
<feature type="transmembrane region" description="Helical" evidence="1">
    <location>
        <begin position="167"/>
        <end position="190"/>
    </location>
</feature>
<dbReference type="Proteomes" id="UP000070409">
    <property type="component" value="Unassembled WGS sequence"/>
</dbReference>
<keyword evidence="1" id="KW-0812">Transmembrane</keyword>
<evidence type="ECO:0000313" key="2">
    <source>
        <dbReference type="EMBL" id="KXO97943.1"/>
    </source>
</evidence>
<comment type="caution">
    <text evidence="2">The sequence shown here is derived from an EMBL/GenBank/DDBJ whole genome shotgun (WGS) entry which is preliminary data.</text>
</comment>
<feature type="transmembrane region" description="Helical" evidence="1">
    <location>
        <begin position="34"/>
        <end position="60"/>
    </location>
</feature>
<dbReference type="RefSeq" id="WP_068745544.1">
    <property type="nucleotide sequence ID" value="NZ_LSRE01000014.1"/>
</dbReference>